<evidence type="ECO:0000256" key="4">
    <source>
        <dbReference type="ARBA" id="ARBA00022679"/>
    </source>
</evidence>
<keyword evidence="7" id="KW-0067">ATP-binding</keyword>
<feature type="domain" description="Histidine kinase/HSP90-like ATPase" evidence="10">
    <location>
        <begin position="318"/>
        <end position="412"/>
    </location>
</feature>
<feature type="transmembrane region" description="Helical" evidence="9">
    <location>
        <begin position="150"/>
        <end position="172"/>
    </location>
</feature>
<keyword evidence="9" id="KW-1133">Transmembrane helix</keyword>
<dbReference type="SUPFAM" id="SSF55874">
    <property type="entry name" value="ATPase domain of HSP90 chaperone/DNA topoisomerase II/histidine kinase"/>
    <property type="match status" value="1"/>
</dbReference>
<proteinExistence type="predicted"/>
<evidence type="ECO:0000256" key="8">
    <source>
        <dbReference type="ARBA" id="ARBA00023012"/>
    </source>
</evidence>
<feature type="transmembrane region" description="Helical" evidence="9">
    <location>
        <begin position="117"/>
        <end position="138"/>
    </location>
</feature>
<dbReference type="Gene3D" id="3.30.565.10">
    <property type="entry name" value="Histidine kinase-like ATPase, C-terminal domain"/>
    <property type="match status" value="1"/>
</dbReference>
<dbReference type="Pfam" id="PF02518">
    <property type="entry name" value="HATPase_c"/>
    <property type="match status" value="1"/>
</dbReference>
<keyword evidence="3" id="KW-0597">Phosphoprotein</keyword>
<evidence type="ECO:0000313" key="12">
    <source>
        <dbReference type="Proteomes" id="UP001589667"/>
    </source>
</evidence>
<name>A0ABV5SNM8_9MICO</name>
<dbReference type="RefSeq" id="WP_157423327.1">
    <property type="nucleotide sequence ID" value="NZ_BAAANI010000006.1"/>
</dbReference>
<comment type="caution">
    <text evidence="11">The sequence shown here is derived from an EMBL/GenBank/DDBJ whole genome shotgun (WGS) entry which is preliminary data.</text>
</comment>
<keyword evidence="4" id="KW-0808">Transferase</keyword>
<feature type="transmembrane region" description="Helical" evidence="9">
    <location>
        <begin position="42"/>
        <end position="62"/>
    </location>
</feature>
<keyword evidence="8" id="KW-0902">Two-component regulatory system</keyword>
<evidence type="ECO:0000256" key="2">
    <source>
        <dbReference type="ARBA" id="ARBA00012438"/>
    </source>
</evidence>
<evidence type="ECO:0000256" key="1">
    <source>
        <dbReference type="ARBA" id="ARBA00000085"/>
    </source>
</evidence>
<comment type="catalytic activity">
    <reaction evidence="1">
        <text>ATP + protein L-histidine = ADP + protein N-phospho-L-histidine.</text>
        <dbReference type="EC" id="2.7.13.3"/>
    </reaction>
</comment>
<dbReference type="Gene3D" id="1.20.5.1930">
    <property type="match status" value="1"/>
</dbReference>
<dbReference type="PANTHER" id="PTHR24421">
    <property type="entry name" value="NITRATE/NITRITE SENSOR PROTEIN NARX-RELATED"/>
    <property type="match status" value="1"/>
</dbReference>
<evidence type="ECO:0000313" key="11">
    <source>
        <dbReference type="EMBL" id="MFB9641777.1"/>
    </source>
</evidence>
<keyword evidence="9" id="KW-0472">Membrane</keyword>
<evidence type="ECO:0000256" key="5">
    <source>
        <dbReference type="ARBA" id="ARBA00022741"/>
    </source>
</evidence>
<keyword evidence="6 11" id="KW-0418">Kinase</keyword>
<evidence type="ECO:0000259" key="10">
    <source>
        <dbReference type="SMART" id="SM00387"/>
    </source>
</evidence>
<reference evidence="11 12" key="1">
    <citation type="submission" date="2024-09" db="EMBL/GenBank/DDBJ databases">
        <authorList>
            <person name="Sun Q."/>
            <person name="Mori K."/>
        </authorList>
    </citation>
    <scope>NUCLEOTIDE SEQUENCE [LARGE SCALE GENOMIC DNA]</scope>
    <source>
        <strain evidence="11 12">JCM 14321</strain>
    </source>
</reference>
<dbReference type="PANTHER" id="PTHR24421:SF10">
    <property type="entry name" value="NITRATE_NITRITE SENSOR PROTEIN NARQ"/>
    <property type="match status" value="1"/>
</dbReference>
<dbReference type="InterPro" id="IPR055558">
    <property type="entry name" value="DUF7134"/>
</dbReference>
<accession>A0ABV5SNM8</accession>
<dbReference type="SMART" id="SM00387">
    <property type="entry name" value="HATPase_c"/>
    <property type="match status" value="1"/>
</dbReference>
<dbReference type="CDD" id="cd16917">
    <property type="entry name" value="HATPase_UhpB-NarQ-NarX-like"/>
    <property type="match status" value="1"/>
</dbReference>
<evidence type="ECO:0000256" key="6">
    <source>
        <dbReference type="ARBA" id="ARBA00022777"/>
    </source>
</evidence>
<feature type="transmembrane region" description="Helical" evidence="9">
    <location>
        <begin position="69"/>
        <end position="86"/>
    </location>
</feature>
<dbReference type="InterPro" id="IPR050482">
    <property type="entry name" value="Sensor_HK_TwoCompSys"/>
</dbReference>
<keyword evidence="12" id="KW-1185">Reference proteome</keyword>
<evidence type="ECO:0000256" key="3">
    <source>
        <dbReference type="ARBA" id="ARBA00022553"/>
    </source>
</evidence>
<evidence type="ECO:0000256" key="7">
    <source>
        <dbReference type="ARBA" id="ARBA00022840"/>
    </source>
</evidence>
<dbReference type="Proteomes" id="UP001589667">
    <property type="component" value="Unassembled WGS sequence"/>
</dbReference>
<dbReference type="Pfam" id="PF23539">
    <property type="entry name" value="DUF7134"/>
    <property type="match status" value="1"/>
</dbReference>
<sequence length="420" mass="43498">MLDATTARRAPGPADWVWAAVGAAALLPITVAEVLREAGPAGAAWASVVLALFVLLHLFVAVRPRWPRAAIAVASTLMLALAVLSLPGMPGLAVLQASSVVYLAFVYAAAASDDRVAGVAGLALGLVGVGIITGVVLLSDRPSDVGMVASPGAVLALAGSLGGGIGVAWALGRYRRETLRKRAAQQLALEQAAELRLQGELRAVAEERRRIARELHDVIAHSLAVMVAQAEASRLLLGRDDERARGAIEHVVTTGRAAMGDMRGLLGALAAAPRGDDTAPREPSPGLDAVPELVERSQAPERTAELIVVGTPAAVRPGVGLAAYRLVQESLTNTIRHAPPPTHSRVRIEWGTALTVTVDDDGHGVVASGEPAAGRGLRGMRDRVEQLGGGFEAGPRADAAGWRVVARLPLGSDVHDEASR</sequence>
<dbReference type="GO" id="GO:0016301">
    <property type="term" value="F:kinase activity"/>
    <property type="evidence" value="ECO:0007669"/>
    <property type="project" value="UniProtKB-KW"/>
</dbReference>
<gene>
    <name evidence="11" type="ORF">ACFFQV_05660</name>
</gene>
<protein>
    <recommendedName>
        <fullName evidence="2">histidine kinase</fullName>
        <ecNumber evidence="2">2.7.13.3</ecNumber>
    </recommendedName>
</protein>
<feature type="transmembrane region" description="Helical" evidence="9">
    <location>
        <begin position="92"/>
        <end position="110"/>
    </location>
</feature>
<dbReference type="InterPro" id="IPR003594">
    <property type="entry name" value="HATPase_dom"/>
</dbReference>
<keyword evidence="9" id="KW-0812">Transmembrane</keyword>
<evidence type="ECO:0000256" key="9">
    <source>
        <dbReference type="SAM" id="Phobius"/>
    </source>
</evidence>
<dbReference type="Pfam" id="PF07730">
    <property type="entry name" value="HisKA_3"/>
    <property type="match status" value="1"/>
</dbReference>
<dbReference type="EC" id="2.7.13.3" evidence="2"/>
<dbReference type="InterPro" id="IPR011712">
    <property type="entry name" value="Sig_transdc_His_kin_sub3_dim/P"/>
</dbReference>
<dbReference type="InterPro" id="IPR036890">
    <property type="entry name" value="HATPase_C_sf"/>
</dbReference>
<dbReference type="EMBL" id="JBHMBL010000001">
    <property type="protein sequence ID" value="MFB9641777.1"/>
    <property type="molecule type" value="Genomic_DNA"/>
</dbReference>
<keyword evidence="5" id="KW-0547">Nucleotide-binding</keyword>
<organism evidence="11 12">
    <name type="scientific">Agromyces lapidis</name>
    <dbReference type="NCBI Taxonomy" id="279574"/>
    <lineage>
        <taxon>Bacteria</taxon>
        <taxon>Bacillati</taxon>
        <taxon>Actinomycetota</taxon>
        <taxon>Actinomycetes</taxon>
        <taxon>Micrococcales</taxon>
        <taxon>Microbacteriaceae</taxon>
        <taxon>Agromyces</taxon>
    </lineage>
</organism>